<evidence type="ECO:0000256" key="6">
    <source>
        <dbReference type="SAM" id="SignalP"/>
    </source>
</evidence>
<dbReference type="Gene3D" id="2.60.110.10">
    <property type="entry name" value="Thaumatin"/>
    <property type="match status" value="1"/>
</dbReference>
<keyword evidence="4 5" id="KW-1015">Disulfide bond</keyword>
<gene>
    <name evidence="7" type="ORF">Csa_3G828940</name>
</gene>
<feature type="chain" id="PRO_5001972878" evidence="6">
    <location>
        <begin position="28"/>
        <end position="271"/>
    </location>
</feature>
<organism evidence="7 8">
    <name type="scientific">Cucumis sativus</name>
    <name type="common">Cucumber</name>
    <dbReference type="NCBI Taxonomy" id="3659"/>
    <lineage>
        <taxon>Eukaryota</taxon>
        <taxon>Viridiplantae</taxon>
        <taxon>Streptophyta</taxon>
        <taxon>Embryophyta</taxon>
        <taxon>Tracheophyta</taxon>
        <taxon>Spermatophyta</taxon>
        <taxon>Magnoliopsida</taxon>
        <taxon>eudicotyledons</taxon>
        <taxon>Gunneridae</taxon>
        <taxon>Pentapetalae</taxon>
        <taxon>rosids</taxon>
        <taxon>fabids</taxon>
        <taxon>Cucurbitales</taxon>
        <taxon>Cucurbitaceae</taxon>
        <taxon>Benincaseae</taxon>
        <taxon>Cucumis</taxon>
    </lineage>
</organism>
<dbReference type="CDD" id="cd09218">
    <property type="entry name" value="TLP-PA"/>
    <property type="match status" value="1"/>
</dbReference>
<reference evidence="7 8" key="2">
    <citation type="journal article" date="2009" name="PLoS ONE">
        <title>An integrated genetic and cytogenetic map of the cucumber genome.</title>
        <authorList>
            <person name="Ren Y."/>
            <person name="Zhang Z."/>
            <person name="Liu J."/>
            <person name="Staub J.E."/>
            <person name="Han Y."/>
            <person name="Cheng Z."/>
            <person name="Li X."/>
            <person name="Lu J."/>
            <person name="Miao H."/>
            <person name="Kang H."/>
            <person name="Xie B."/>
            <person name="Gu X."/>
            <person name="Wang X."/>
            <person name="Du Y."/>
            <person name="Jin W."/>
            <person name="Huang S."/>
        </authorList>
    </citation>
    <scope>NUCLEOTIDE SEQUENCE [LARGE SCALE GENOMIC DNA]</scope>
    <source>
        <strain evidence="8">cv. 9930</strain>
    </source>
</reference>
<name>A0A0A0LC66_CUCSA</name>
<feature type="disulfide bond" evidence="5">
    <location>
        <begin position="171"/>
        <end position="187"/>
    </location>
</feature>
<dbReference type="eggNOG" id="ENOG502QUDQ">
    <property type="taxonomic scope" value="Eukaryota"/>
</dbReference>
<feature type="disulfide bond" evidence="5">
    <location>
        <begin position="163"/>
        <end position="224"/>
    </location>
</feature>
<feature type="disulfide bond" evidence="5">
    <location>
        <begin position="38"/>
        <end position="251"/>
    </location>
</feature>
<dbReference type="InterPro" id="IPR001938">
    <property type="entry name" value="Thaumatin"/>
</dbReference>
<reference evidence="7 8" key="1">
    <citation type="journal article" date="2009" name="Nat. Genet.">
        <title>The genome of the cucumber, Cucumis sativus L.</title>
        <authorList>
            <person name="Huang S."/>
            <person name="Li R."/>
            <person name="Zhang Z."/>
            <person name="Li L."/>
            <person name="Gu X."/>
            <person name="Fan W."/>
            <person name="Lucas W.J."/>
            <person name="Wang X."/>
            <person name="Xie B."/>
            <person name="Ni P."/>
            <person name="Ren Y."/>
            <person name="Zhu H."/>
            <person name="Li J."/>
            <person name="Lin K."/>
            <person name="Jin W."/>
            <person name="Fei Z."/>
            <person name="Li G."/>
            <person name="Staub J."/>
            <person name="Kilian A."/>
            <person name="van der Vossen E.A."/>
            <person name="Wu Y."/>
            <person name="Guo J."/>
            <person name="He J."/>
            <person name="Jia Z."/>
            <person name="Ren Y."/>
            <person name="Tian G."/>
            <person name="Lu Y."/>
            <person name="Ruan J."/>
            <person name="Qian W."/>
            <person name="Wang M."/>
            <person name="Huang Q."/>
            <person name="Li B."/>
            <person name="Xuan Z."/>
            <person name="Cao J."/>
            <person name="Asan"/>
            <person name="Wu Z."/>
            <person name="Zhang J."/>
            <person name="Cai Q."/>
            <person name="Bai Y."/>
            <person name="Zhao B."/>
            <person name="Han Y."/>
            <person name="Li Y."/>
            <person name="Li X."/>
            <person name="Wang S."/>
            <person name="Shi Q."/>
            <person name="Liu S."/>
            <person name="Cho W.K."/>
            <person name="Kim J.Y."/>
            <person name="Xu Y."/>
            <person name="Heller-Uszynska K."/>
            <person name="Miao H."/>
            <person name="Cheng Z."/>
            <person name="Zhang S."/>
            <person name="Wu J."/>
            <person name="Yang Y."/>
            <person name="Kang H."/>
            <person name="Li M."/>
            <person name="Liang H."/>
            <person name="Ren X."/>
            <person name="Shi Z."/>
            <person name="Wen M."/>
            <person name="Jian M."/>
            <person name="Yang H."/>
            <person name="Zhang G."/>
            <person name="Yang Z."/>
            <person name="Chen R."/>
            <person name="Liu S."/>
            <person name="Li J."/>
            <person name="Ma L."/>
            <person name="Liu H."/>
            <person name="Zhou Y."/>
            <person name="Zhao J."/>
            <person name="Fang X."/>
            <person name="Li G."/>
            <person name="Fang L."/>
            <person name="Li Y."/>
            <person name="Liu D."/>
            <person name="Zheng H."/>
            <person name="Zhang Y."/>
            <person name="Qin N."/>
            <person name="Li Z."/>
            <person name="Yang G."/>
            <person name="Yang S."/>
            <person name="Bolund L."/>
            <person name="Kristiansen K."/>
            <person name="Zheng H."/>
            <person name="Li S."/>
            <person name="Zhang X."/>
            <person name="Yang H."/>
            <person name="Wang J."/>
            <person name="Sun R."/>
            <person name="Zhang B."/>
            <person name="Jiang S."/>
            <person name="Wang J."/>
            <person name="Du Y."/>
            <person name="Li S."/>
        </authorList>
    </citation>
    <scope>NUCLEOTIDE SEQUENCE [LARGE SCALE GENOMIC DNA]</scope>
    <source>
        <strain evidence="8">cv. 9930</strain>
    </source>
</reference>
<dbReference type="KEGG" id="csv:101221868"/>
<reference evidence="7 8" key="3">
    <citation type="journal article" date="2010" name="BMC Genomics">
        <title>Transcriptome sequencing and comparative analysis of cucumber flowers with different sex types.</title>
        <authorList>
            <person name="Guo S."/>
            <person name="Zheng Y."/>
            <person name="Joung J.G."/>
            <person name="Liu S."/>
            <person name="Zhang Z."/>
            <person name="Crasta O.R."/>
            <person name="Sobral B.W."/>
            <person name="Xu Y."/>
            <person name="Huang S."/>
            <person name="Fei Z."/>
        </authorList>
    </citation>
    <scope>NUCLEOTIDE SEQUENCE [LARGE SCALE GENOMIC DNA]</scope>
    <source>
        <strain evidence="8">cv. 9930</strain>
    </source>
</reference>
<dbReference type="SUPFAM" id="SSF49870">
    <property type="entry name" value="Osmotin, thaumatin-like protein"/>
    <property type="match status" value="1"/>
</dbReference>
<comment type="subcellular location">
    <subcellularLocation>
        <location evidence="1">Secreted</location>
    </subcellularLocation>
</comment>
<dbReference type="OMA" id="KDACPAY"/>
<keyword evidence="6" id="KW-0732">Signal</keyword>
<dbReference type="PROSITE" id="PS51367">
    <property type="entry name" value="THAUMATIN_2"/>
    <property type="match status" value="1"/>
</dbReference>
<feature type="disulfide bond" evidence="5">
    <location>
        <begin position="102"/>
        <end position="108"/>
    </location>
</feature>
<evidence type="ECO:0000313" key="7">
    <source>
        <dbReference type="EMBL" id="KGN59605.1"/>
    </source>
</evidence>
<dbReference type="EMBL" id="CM002924">
    <property type="protein sequence ID" value="KGN59605.1"/>
    <property type="molecule type" value="Genomic_DNA"/>
</dbReference>
<dbReference type="PIRSF" id="PIRSF002703">
    <property type="entry name" value="Thaumatin"/>
    <property type="match status" value="1"/>
</dbReference>
<dbReference type="InterPro" id="IPR037176">
    <property type="entry name" value="Osmotin/thaumatin-like_sf"/>
</dbReference>
<evidence type="ECO:0000256" key="5">
    <source>
        <dbReference type="PIRSR" id="PIRSR002703-1"/>
    </source>
</evidence>
<feature type="disulfide bond" evidence="5">
    <location>
        <begin position="86"/>
        <end position="97"/>
    </location>
</feature>
<dbReference type="GO" id="GO:0005576">
    <property type="term" value="C:extracellular region"/>
    <property type="evidence" value="ECO:0007669"/>
    <property type="project" value="UniProtKB-SubCell"/>
</dbReference>
<sequence length="271" mass="29332">MEFPNRLPVFFIFFLSFIFLSFGEGRARTVTFYFRNKCPFTIWPATAPNAGQPIIADGGFTLLSGQTQRVIAPASWTGRFWARTGCNFAPNQQGPACETGDCGGKLACKGLIGTPPATLVEVTLQEDKSKPNFYDISLVDGFNIPISVNSKQPISPKCAIGSCEKNLNEICPDELKVLNGNGDVVACRSACLAFGLDSFCCRNTYGTPETCKPSLYSRMFKEACPSYYSFAFDSPPPLASCSAREFVVTFCPAGWGSGDAAAKGREEMSAE</sequence>
<protein>
    <submittedName>
        <fullName evidence="7">Protein P21</fullName>
    </submittedName>
</protein>
<accession>A0A0A0LC66</accession>
<dbReference type="SMART" id="SM00205">
    <property type="entry name" value="THN"/>
    <property type="match status" value="1"/>
</dbReference>
<evidence type="ECO:0000256" key="2">
    <source>
        <dbReference type="ARBA" id="ARBA00010607"/>
    </source>
</evidence>
<dbReference type="FunFam" id="2.60.110.10:FF:000002">
    <property type="entry name" value="Thaumatin-like protein 1a"/>
    <property type="match status" value="1"/>
</dbReference>
<dbReference type="GO" id="GO:0006952">
    <property type="term" value="P:defense response"/>
    <property type="evidence" value="ECO:0000318"/>
    <property type="project" value="GO_Central"/>
</dbReference>
<evidence type="ECO:0000313" key="8">
    <source>
        <dbReference type="Proteomes" id="UP000029981"/>
    </source>
</evidence>
<keyword evidence="3" id="KW-0964">Secreted</keyword>
<dbReference type="PRINTS" id="PR00347">
    <property type="entry name" value="THAUMATIN"/>
</dbReference>
<keyword evidence="8" id="KW-1185">Reference proteome</keyword>
<reference evidence="7 8" key="4">
    <citation type="journal article" date="2011" name="BMC Genomics">
        <title>RNA-Seq improves annotation of protein-coding genes in the cucumber genome.</title>
        <authorList>
            <person name="Li Z."/>
            <person name="Zhang Z."/>
            <person name="Yan P."/>
            <person name="Huang S."/>
            <person name="Fei Z."/>
            <person name="Lin K."/>
        </authorList>
    </citation>
    <scope>NUCLEOTIDE SEQUENCE [LARGE SCALE GENOMIC DNA]</scope>
    <source>
        <strain evidence="8">cv. 9930</strain>
    </source>
</reference>
<feature type="disulfide bond" evidence="5">
    <location>
        <begin position="191"/>
        <end position="200"/>
    </location>
</feature>
<feature type="disulfide bond" evidence="5">
    <location>
        <begin position="158"/>
        <end position="241"/>
    </location>
</feature>
<dbReference type="Gramene" id="KGN59605">
    <property type="protein sequence ID" value="KGN59605"/>
    <property type="gene ID" value="Csa_3G828940"/>
</dbReference>
<dbReference type="Proteomes" id="UP000029981">
    <property type="component" value="Chromosome 3"/>
</dbReference>
<comment type="similarity">
    <text evidence="2">Belongs to the thaumatin family.</text>
</comment>
<feature type="disulfide bond" evidence="5">
    <location>
        <begin position="201"/>
        <end position="211"/>
    </location>
</feature>
<dbReference type="Pfam" id="PF00314">
    <property type="entry name" value="Thaumatin"/>
    <property type="match status" value="1"/>
</dbReference>
<dbReference type="OrthoDB" id="430315at2759"/>
<feature type="signal peptide" evidence="6">
    <location>
        <begin position="1"/>
        <end position="27"/>
    </location>
</feature>
<evidence type="ECO:0000256" key="4">
    <source>
        <dbReference type="ARBA" id="ARBA00023157"/>
    </source>
</evidence>
<evidence type="ECO:0000256" key="1">
    <source>
        <dbReference type="ARBA" id="ARBA00004613"/>
    </source>
</evidence>
<dbReference type="AlphaFoldDB" id="A0A0A0LC66"/>
<dbReference type="PANTHER" id="PTHR31048">
    <property type="entry name" value="OS03G0233200 PROTEIN"/>
    <property type="match status" value="1"/>
</dbReference>
<proteinExistence type="inferred from homology"/>
<evidence type="ECO:0000256" key="3">
    <source>
        <dbReference type="ARBA" id="ARBA00022525"/>
    </source>
</evidence>